<evidence type="ECO:0000313" key="2">
    <source>
        <dbReference type="WBParaSite" id="PgR072X_g040_t01"/>
    </source>
</evidence>
<dbReference type="Proteomes" id="UP000887569">
    <property type="component" value="Unplaced"/>
</dbReference>
<evidence type="ECO:0000313" key="1">
    <source>
        <dbReference type="Proteomes" id="UP000887569"/>
    </source>
</evidence>
<name>A0A915BZ62_PARUN</name>
<sequence length="100" mass="11464">FLSNVSKICGKQIGLMDLVMPTDTWFIENLHNRTKIFSDEMYAKMRQLDSVAENVRHGLINENIQNGIDLRVELPKLRGGSQLWNVIDHMDQKVGSHNLS</sequence>
<dbReference type="AlphaFoldDB" id="A0A915BZ62"/>
<organism evidence="1 2">
    <name type="scientific">Parascaris univalens</name>
    <name type="common">Nematode worm</name>
    <dbReference type="NCBI Taxonomy" id="6257"/>
    <lineage>
        <taxon>Eukaryota</taxon>
        <taxon>Metazoa</taxon>
        <taxon>Ecdysozoa</taxon>
        <taxon>Nematoda</taxon>
        <taxon>Chromadorea</taxon>
        <taxon>Rhabditida</taxon>
        <taxon>Spirurina</taxon>
        <taxon>Ascaridomorpha</taxon>
        <taxon>Ascaridoidea</taxon>
        <taxon>Ascarididae</taxon>
        <taxon>Parascaris</taxon>
    </lineage>
</organism>
<reference evidence="2" key="1">
    <citation type="submission" date="2022-11" db="UniProtKB">
        <authorList>
            <consortium name="WormBaseParasite"/>
        </authorList>
    </citation>
    <scope>IDENTIFICATION</scope>
</reference>
<proteinExistence type="predicted"/>
<accession>A0A915BZ62</accession>
<protein>
    <submittedName>
        <fullName evidence="2">Uncharacterized protein</fullName>
    </submittedName>
</protein>
<keyword evidence="1" id="KW-1185">Reference proteome</keyword>
<dbReference type="WBParaSite" id="PgR072X_g040_t01">
    <property type="protein sequence ID" value="PgR072X_g040_t01"/>
    <property type="gene ID" value="PgR072X_g040"/>
</dbReference>